<dbReference type="Proteomes" id="UP000011137">
    <property type="component" value="Segment"/>
</dbReference>
<evidence type="ECO:0000313" key="1">
    <source>
        <dbReference type="EMBL" id="AGC34444.1"/>
    </source>
</evidence>
<accession>L7TGW0</accession>
<protein>
    <submittedName>
        <fullName evidence="1">Uncharacterized protein</fullName>
    </submittedName>
</protein>
<proteinExistence type="predicted"/>
<evidence type="ECO:0000313" key="2">
    <source>
        <dbReference type="Proteomes" id="UP000011137"/>
    </source>
</evidence>
<gene>
    <name evidence="1" type="primary">75</name>
    <name evidence="1" type="ORF">HVTV1_75</name>
</gene>
<dbReference type="GeneID" id="14477316"/>
<name>L7TGW0_9CAUD</name>
<dbReference type="EMBL" id="KC117377">
    <property type="protein sequence ID" value="AGC34444.1"/>
    <property type="molecule type" value="Genomic_DNA"/>
</dbReference>
<dbReference type="RefSeq" id="YP_007378980.1">
    <property type="nucleotide sequence ID" value="NC_020158.1"/>
</dbReference>
<reference evidence="1 2" key="1">
    <citation type="journal article" date="2013" name="J. Virol.">
        <title>Insights into head-tailed viruses infecting extremely halophilic archaea.</title>
        <authorList>
            <person name="Pietila M.K."/>
            <person name="Laurinmaki P."/>
            <person name="Russell D.A."/>
            <person name="Ko C.C."/>
            <person name="Jacobs-Sera D."/>
            <person name="Butcher S.J."/>
            <person name="Bamford D.H."/>
            <person name="Hendrix R.W."/>
        </authorList>
    </citation>
    <scope>NUCLEOTIDE SEQUENCE [LARGE SCALE GENOMIC DNA]</scope>
</reference>
<keyword evidence="2" id="KW-1185">Reference proteome</keyword>
<dbReference type="KEGG" id="vg:14477316"/>
<organism evidence="1 2">
    <name type="scientific">Haloarcula vallismortis tailed virus 1</name>
    <dbReference type="NCBI Taxonomy" id="1262528"/>
    <lineage>
        <taxon>Viruses</taxon>
        <taxon>Duplodnaviria</taxon>
        <taxon>Heunggongvirae</taxon>
        <taxon>Uroviricota</taxon>
        <taxon>Caudoviricetes</taxon>
        <taxon>Thumleimavirales</taxon>
        <taxon>Druskaviridae</taxon>
        <taxon>Tredecimvirus</taxon>
        <taxon>Tredecimvirus thailandense</taxon>
        <taxon>Tredecimvirus HVTV1</taxon>
    </lineage>
</organism>
<sequence length="44" mass="4901">MASINSLLVALGPEEDAEDVADELRERDDVVRVDVLEVEEDDDD</sequence>